<dbReference type="GO" id="GO:0006261">
    <property type="term" value="P:DNA-templated DNA replication"/>
    <property type="evidence" value="ECO:0007669"/>
    <property type="project" value="TreeGrafter"/>
</dbReference>
<dbReference type="InterPro" id="IPR050238">
    <property type="entry name" value="DNA_Rep/Repair_Clamp_Loader"/>
</dbReference>
<evidence type="ECO:0000313" key="1">
    <source>
        <dbReference type="EMBL" id="HFG19976.1"/>
    </source>
</evidence>
<proteinExistence type="predicted"/>
<gene>
    <name evidence="1" type="ORF">ENS82_04535</name>
</gene>
<reference evidence="1" key="1">
    <citation type="journal article" date="2020" name="mSystems">
        <title>Genome- and Community-Level Interaction Insights into Carbon Utilization and Element Cycling Functions of Hydrothermarchaeota in Hydrothermal Sediment.</title>
        <authorList>
            <person name="Zhou Z."/>
            <person name="Liu Y."/>
            <person name="Xu W."/>
            <person name="Pan J."/>
            <person name="Luo Z.H."/>
            <person name="Li M."/>
        </authorList>
    </citation>
    <scope>NUCLEOTIDE SEQUENCE [LARGE SCALE GENOMIC DNA]</scope>
    <source>
        <strain evidence="1">SpSt-524</strain>
    </source>
</reference>
<dbReference type="InterPro" id="IPR027417">
    <property type="entry name" value="P-loop_NTPase"/>
</dbReference>
<comment type="caution">
    <text evidence="1">The sequence shown here is derived from an EMBL/GenBank/DDBJ whole genome shotgun (WGS) entry which is preliminary data.</text>
</comment>
<name>A0A7C3HCC0_MEIRU</name>
<organism evidence="1">
    <name type="scientific">Meiothermus ruber</name>
    <dbReference type="NCBI Taxonomy" id="277"/>
    <lineage>
        <taxon>Bacteria</taxon>
        <taxon>Thermotogati</taxon>
        <taxon>Deinococcota</taxon>
        <taxon>Deinococci</taxon>
        <taxon>Thermales</taxon>
        <taxon>Thermaceae</taxon>
        <taxon>Meiothermus</taxon>
    </lineage>
</organism>
<dbReference type="EMBL" id="DSWI01000011">
    <property type="protein sequence ID" value="HFG19976.1"/>
    <property type="molecule type" value="Genomic_DNA"/>
</dbReference>
<dbReference type="Pfam" id="PF13177">
    <property type="entry name" value="DNA_pol3_delta2"/>
    <property type="match status" value="1"/>
</dbReference>
<protein>
    <recommendedName>
        <fullName evidence="2">DNA polymerase III subunit delta</fullName>
    </recommendedName>
</protein>
<dbReference type="PANTHER" id="PTHR11669:SF8">
    <property type="entry name" value="DNA POLYMERASE III SUBUNIT DELTA"/>
    <property type="match status" value="1"/>
</dbReference>
<dbReference type="Gene3D" id="3.40.50.300">
    <property type="entry name" value="P-loop containing nucleotide triphosphate hydrolases"/>
    <property type="match status" value="1"/>
</dbReference>
<evidence type="ECO:0008006" key="2">
    <source>
        <dbReference type="Google" id="ProtNLM"/>
    </source>
</evidence>
<dbReference type="AlphaFoldDB" id="A0A7C3HCC0"/>
<dbReference type="PANTHER" id="PTHR11669">
    <property type="entry name" value="REPLICATION FACTOR C / DNA POLYMERASE III GAMMA-TAU SUBUNIT"/>
    <property type="match status" value="1"/>
</dbReference>
<dbReference type="SUPFAM" id="SSF52540">
    <property type="entry name" value="P-loop containing nucleoside triphosphate hydrolases"/>
    <property type="match status" value="1"/>
</dbReference>
<accession>A0A7C3HCC0</accession>
<sequence length="293" mass="32200">MQILGHERILELLPRLQAQAFLFTGPESVGRRQVARWFTAGLNCEKGFPPCGQCASCRPEAHPDYLEIAPEYETKTGRKARAPQIRLEQIAPRDGTETQSLLDWIVTYPRFKSKVAVIDGAHFLGEAAANALLKVLEEPPSFARIILIAPSRELVLPTLVSRSLEVSFAPVPQALLQTLTTDPEVLAFAQGAPGKIRWALEHPAEFGRLVGRTQGVLEALQSGPAQTLEALKLLGELEEALPYLGRQLKQRFAVDSPAYKAALEAITRAQEAHAAYVGEDLVQTWLALKLSQL</sequence>